<dbReference type="PROSITE" id="PS00086">
    <property type="entry name" value="CYTOCHROME_P450"/>
    <property type="match status" value="1"/>
</dbReference>
<feature type="binding site" description="axial binding residue" evidence="13">
    <location>
        <position position="429"/>
    </location>
    <ligand>
        <name>heme</name>
        <dbReference type="ChEBI" id="CHEBI:30413"/>
    </ligand>
    <ligandPart>
        <name>Fe</name>
        <dbReference type="ChEBI" id="CHEBI:18248"/>
    </ligandPart>
</feature>
<evidence type="ECO:0000256" key="2">
    <source>
        <dbReference type="ARBA" id="ARBA00004174"/>
    </source>
</evidence>
<comment type="similarity">
    <text evidence="4 14">Belongs to the cytochrome P450 family.</text>
</comment>
<evidence type="ECO:0000256" key="12">
    <source>
        <dbReference type="ARBA" id="ARBA00023136"/>
    </source>
</evidence>
<evidence type="ECO:0000313" key="16">
    <source>
        <dbReference type="EMBL" id="VDI36110.1"/>
    </source>
</evidence>
<dbReference type="Gene3D" id="1.10.630.10">
    <property type="entry name" value="Cytochrome P450"/>
    <property type="match status" value="1"/>
</dbReference>
<keyword evidence="17" id="KW-1185">Reference proteome</keyword>
<feature type="transmembrane region" description="Helical" evidence="15">
    <location>
        <begin position="6"/>
        <end position="23"/>
    </location>
</feature>
<dbReference type="Proteomes" id="UP000596742">
    <property type="component" value="Unassembled WGS sequence"/>
</dbReference>
<comment type="caution">
    <text evidence="16">The sequence shown here is derived from an EMBL/GenBank/DDBJ whole genome shotgun (WGS) entry which is preliminary data.</text>
</comment>
<keyword evidence="11 14" id="KW-0503">Monooxygenase</keyword>
<dbReference type="GO" id="GO:0004497">
    <property type="term" value="F:monooxygenase activity"/>
    <property type="evidence" value="ECO:0007669"/>
    <property type="project" value="UniProtKB-KW"/>
</dbReference>
<evidence type="ECO:0000256" key="5">
    <source>
        <dbReference type="ARBA" id="ARBA00022617"/>
    </source>
</evidence>
<dbReference type="AlphaFoldDB" id="A0A8B6EJN2"/>
<evidence type="ECO:0000256" key="14">
    <source>
        <dbReference type="RuleBase" id="RU000461"/>
    </source>
</evidence>
<dbReference type="PRINTS" id="PR00463">
    <property type="entry name" value="EP450I"/>
</dbReference>
<evidence type="ECO:0000256" key="3">
    <source>
        <dbReference type="ARBA" id="ARBA00004406"/>
    </source>
</evidence>
<dbReference type="InterPro" id="IPR036396">
    <property type="entry name" value="Cyt_P450_sf"/>
</dbReference>
<dbReference type="PRINTS" id="PR00385">
    <property type="entry name" value="P450"/>
</dbReference>
<keyword evidence="7" id="KW-0256">Endoplasmic reticulum</keyword>
<organism evidence="16 17">
    <name type="scientific">Mytilus galloprovincialis</name>
    <name type="common">Mediterranean mussel</name>
    <dbReference type="NCBI Taxonomy" id="29158"/>
    <lineage>
        <taxon>Eukaryota</taxon>
        <taxon>Metazoa</taxon>
        <taxon>Spiralia</taxon>
        <taxon>Lophotrochozoa</taxon>
        <taxon>Mollusca</taxon>
        <taxon>Bivalvia</taxon>
        <taxon>Autobranchia</taxon>
        <taxon>Pteriomorphia</taxon>
        <taxon>Mytilida</taxon>
        <taxon>Mytiloidea</taxon>
        <taxon>Mytilidae</taxon>
        <taxon>Mytilinae</taxon>
        <taxon>Mytilus</taxon>
    </lineage>
</organism>
<keyword evidence="10 13" id="KW-0408">Iron</keyword>
<dbReference type="InterPro" id="IPR002401">
    <property type="entry name" value="Cyt_P450_E_grp-I"/>
</dbReference>
<evidence type="ECO:0000256" key="7">
    <source>
        <dbReference type="ARBA" id="ARBA00022824"/>
    </source>
</evidence>
<sequence length="489" mass="56977">MMENAFTVGLITLIVVFITYLIYKRYLTPGETLPGPKAWPFFGNLIMVSRAKNFYQLTKDLQKEYGNVFRLKLGQITIVFISGHTNISKVMVDDGENSSHRPTWMFCPKHIFKGKGIVWANGHQWLELNKLIIQAQHKTTVIENMQQQLTLEVNKLCQCFSPNDATDPLDHLFNSTLNIMSILAFGKRLDYENPDFTTLRTRVKYIFKHGQSLGRKETLFSWLALFTKSQVSEVIGEMDKLHAFIKQKLENHVTDNNSKFPLDLLDVYLNLSDSERKDSALSESNFFQAIIDMYIAAYETYTGTLMTLMFHLLKYPDVQTKCREEIHRVCRGKQTVTIKDRDELRYVESTIKEVLRIAKPVVLAIYRTNPREIKVEKYTIPAESIILFDLNDPQIDPKLWDNPNEFDPDRWETPQKNGYLPFGIGPRRCVGAPTVELSLFFMITNILNKFELIPEDERNLPMERDWTGISLFPKQFKMFMKPVKYQQYT</sequence>
<dbReference type="PANTHER" id="PTHR24300">
    <property type="entry name" value="CYTOCHROME P450 508A4-RELATED"/>
    <property type="match status" value="1"/>
</dbReference>
<dbReference type="GO" id="GO:0016705">
    <property type="term" value="F:oxidoreductase activity, acting on paired donors, with incorporation or reduction of molecular oxygen"/>
    <property type="evidence" value="ECO:0007669"/>
    <property type="project" value="InterPro"/>
</dbReference>
<keyword evidence="9 14" id="KW-0560">Oxidoreductase</keyword>
<evidence type="ECO:0000256" key="13">
    <source>
        <dbReference type="PIRSR" id="PIRSR602401-1"/>
    </source>
</evidence>
<accession>A0A8B6EJN2</accession>
<keyword evidence="15" id="KW-0812">Transmembrane</keyword>
<evidence type="ECO:0000256" key="4">
    <source>
        <dbReference type="ARBA" id="ARBA00010617"/>
    </source>
</evidence>
<comment type="cofactor">
    <cofactor evidence="1 13">
        <name>heme</name>
        <dbReference type="ChEBI" id="CHEBI:30413"/>
    </cofactor>
</comment>
<evidence type="ECO:0000256" key="15">
    <source>
        <dbReference type="SAM" id="Phobius"/>
    </source>
</evidence>
<protein>
    <recommendedName>
        <fullName evidence="18">Cytochrome P450</fullName>
    </recommendedName>
</protein>
<keyword evidence="6 13" id="KW-0479">Metal-binding</keyword>
<evidence type="ECO:0000256" key="10">
    <source>
        <dbReference type="ARBA" id="ARBA00023004"/>
    </source>
</evidence>
<keyword evidence="12 15" id="KW-0472">Membrane</keyword>
<dbReference type="Pfam" id="PF00067">
    <property type="entry name" value="p450"/>
    <property type="match status" value="1"/>
</dbReference>
<dbReference type="SUPFAM" id="SSF48264">
    <property type="entry name" value="Cytochrome P450"/>
    <property type="match status" value="1"/>
</dbReference>
<dbReference type="OrthoDB" id="1470350at2759"/>
<proteinExistence type="inferred from homology"/>
<evidence type="ECO:0000256" key="11">
    <source>
        <dbReference type="ARBA" id="ARBA00023033"/>
    </source>
</evidence>
<name>A0A8B6EJN2_MYTGA</name>
<comment type="subcellular location">
    <subcellularLocation>
        <location evidence="3">Endoplasmic reticulum membrane</location>
        <topology evidence="3">Peripheral membrane protein</topology>
    </subcellularLocation>
    <subcellularLocation>
        <location evidence="2">Microsome membrane</location>
        <topology evidence="2">Peripheral membrane protein</topology>
    </subcellularLocation>
</comment>
<dbReference type="InterPro" id="IPR017972">
    <property type="entry name" value="Cyt_P450_CS"/>
</dbReference>
<dbReference type="FunFam" id="1.10.630.10:FF:000238">
    <property type="entry name" value="Cytochrome P450 2A6"/>
    <property type="match status" value="1"/>
</dbReference>
<dbReference type="GO" id="GO:0020037">
    <property type="term" value="F:heme binding"/>
    <property type="evidence" value="ECO:0007669"/>
    <property type="project" value="InterPro"/>
</dbReference>
<evidence type="ECO:0008006" key="18">
    <source>
        <dbReference type="Google" id="ProtNLM"/>
    </source>
</evidence>
<gene>
    <name evidence="16" type="ORF">MGAL_10B010000</name>
</gene>
<evidence type="ECO:0000256" key="1">
    <source>
        <dbReference type="ARBA" id="ARBA00001971"/>
    </source>
</evidence>
<reference evidence="16" key="1">
    <citation type="submission" date="2018-11" db="EMBL/GenBank/DDBJ databases">
        <authorList>
            <person name="Alioto T."/>
            <person name="Alioto T."/>
        </authorList>
    </citation>
    <scope>NUCLEOTIDE SEQUENCE</scope>
</reference>
<dbReference type="InterPro" id="IPR001128">
    <property type="entry name" value="Cyt_P450"/>
</dbReference>
<evidence type="ECO:0000256" key="9">
    <source>
        <dbReference type="ARBA" id="ARBA00023002"/>
    </source>
</evidence>
<dbReference type="GO" id="GO:0005789">
    <property type="term" value="C:endoplasmic reticulum membrane"/>
    <property type="evidence" value="ECO:0007669"/>
    <property type="project" value="UniProtKB-SubCell"/>
</dbReference>
<dbReference type="EMBL" id="UYJE01005308">
    <property type="protein sequence ID" value="VDI36110.1"/>
    <property type="molecule type" value="Genomic_DNA"/>
</dbReference>
<dbReference type="InterPro" id="IPR050182">
    <property type="entry name" value="Cytochrome_P450_fam2"/>
</dbReference>
<evidence type="ECO:0000256" key="6">
    <source>
        <dbReference type="ARBA" id="ARBA00022723"/>
    </source>
</evidence>
<keyword evidence="15" id="KW-1133">Transmembrane helix</keyword>
<evidence type="ECO:0000256" key="8">
    <source>
        <dbReference type="ARBA" id="ARBA00022848"/>
    </source>
</evidence>
<keyword evidence="8" id="KW-0492">Microsome</keyword>
<evidence type="ECO:0000313" key="17">
    <source>
        <dbReference type="Proteomes" id="UP000596742"/>
    </source>
</evidence>
<keyword evidence="5 13" id="KW-0349">Heme</keyword>
<dbReference type="GO" id="GO:0005506">
    <property type="term" value="F:iron ion binding"/>
    <property type="evidence" value="ECO:0007669"/>
    <property type="project" value="InterPro"/>
</dbReference>